<feature type="transmembrane region" description="Helical" evidence="1">
    <location>
        <begin position="37"/>
        <end position="57"/>
    </location>
</feature>
<reference evidence="2 3" key="1">
    <citation type="submission" date="2018-10" db="EMBL/GenBank/DDBJ databases">
        <authorList>
            <person name="Chen W.-M."/>
        </authorList>
    </citation>
    <scope>NUCLEOTIDE SEQUENCE [LARGE SCALE GENOMIC DNA]</scope>
    <source>
        <strain evidence="2 3">THS-13</strain>
    </source>
</reference>
<dbReference type="InterPro" id="IPR025187">
    <property type="entry name" value="DUF4112"/>
</dbReference>
<keyword evidence="1" id="KW-0472">Membrane</keyword>
<dbReference type="PANTHER" id="PTHR35519:SF2">
    <property type="entry name" value="PH DOMAIN PROTEIN"/>
    <property type="match status" value="1"/>
</dbReference>
<proteinExistence type="predicted"/>
<dbReference type="AlphaFoldDB" id="A0A3N0V162"/>
<keyword evidence="1" id="KW-0812">Transmembrane</keyword>
<sequence length="146" mass="16314">MNPAPHPSLQRVEKLAYWLDEFITVPGTRFKIGLESLVGMIPVVGDVAGLLMGGYVVVEAHRLGAPAELKWKMVRNVALDGAIGLVPVLGDFFDFAYRSNRRNVQLLLGHYRPSALQRKAAPRRFRWLLLGLLLLAGLALWLLMTR</sequence>
<evidence type="ECO:0000313" key="2">
    <source>
        <dbReference type="EMBL" id="ROH86537.1"/>
    </source>
</evidence>
<evidence type="ECO:0000313" key="3">
    <source>
        <dbReference type="Proteomes" id="UP000282106"/>
    </source>
</evidence>
<dbReference type="InParanoid" id="A0A3N0V162"/>
<name>A0A3N0V162_9GAMM</name>
<organism evidence="2 3">
    <name type="scientific">Stagnimonas aquatica</name>
    <dbReference type="NCBI Taxonomy" id="2689987"/>
    <lineage>
        <taxon>Bacteria</taxon>
        <taxon>Pseudomonadati</taxon>
        <taxon>Pseudomonadota</taxon>
        <taxon>Gammaproteobacteria</taxon>
        <taxon>Nevskiales</taxon>
        <taxon>Nevskiaceae</taxon>
        <taxon>Stagnimonas</taxon>
    </lineage>
</organism>
<dbReference type="PANTHER" id="PTHR35519">
    <property type="entry name" value="MEMBRANE PROTEINS"/>
    <property type="match status" value="1"/>
</dbReference>
<gene>
    <name evidence="2" type="ORF">ED208_16015</name>
</gene>
<protein>
    <submittedName>
        <fullName evidence="2">DUF4112 domain-containing protein</fullName>
    </submittedName>
</protein>
<comment type="caution">
    <text evidence="2">The sequence shown here is derived from an EMBL/GenBank/DDBJ whole genome shotgun (WGS) entry which is preliminary data.</text>
</comment>
<dbReference type="Proteomes" id="UP000282106">
    <property type="component" value="Unassembled WGS sequence"/>
</dbReference>
<feature type="transmembrane region" description="Helical" evidence="1">
    <location>
        <begin position="127"/>
        <end position="144"/>
    </location>
</feature>
<dbReference type="Pfam" id="PF13430">
    <property type="entry name" value="DUF4112"/>
    <property type="match status" value="1"/>
</dbReference>
<keyword evidence="3" id="KW-1185">Reference proteome</keyword>
<evidence type="ECO:0000256" key="1">
    <source>
        <dbReference type="SAM" id="Phobius"/>
    </source>
</evidence>
<dbReference type="RefSeq" id="WP_123212933.1">
    <property type="nucleotide sequence ID" value="NZ_RJVO01000009.1"/>
</dbReference>
<keyword evidence="1" id="KW-1133">Transmembrane helix</keyword>
<accession>A0A3N0V162</accession>
<dbReference type="EMBL" id="RJVO01000009">
    <property type="protein sequence ID" value="ROH86537.1"/>
    <property type="molecule type" value="Genomic_DNA"/>
</dbReference>